<evidence type="ECO:0000256" key="3">
    <source>
        <dbReference type="ARBA" id="ARBA00022553"/>
    </source>
</evidence>
<dbReference type="InterPro" id="IPR035969">
    <property type="entry name" value="Rab-GAP_TBC_sf"/>
</dbReference>
<dbReference type="Gene3D" id="1.10.10.2750">
    <property type="match status" value="1"/>
</dbReference>
<dbReference type="Proteomes" id="UP001159641">
    <property type="component" value="Unassembled WGS sequence"/>
</dbReference>
<keyword evidence="7" id="KW-0175">Coiled coil</keyword>
<evidence type="ECO:0000313" key="11">
    <source>
        <dbReference type="Proteomes" id="UP001159641"/>
    </source>
</evidence>
<feature type="domain" description="Rab-GAP TBC" evidence="9">
    <location>
        <begin position="128"/>
        <end position="372"/>
    </location>
</feature>
<keyword evidence="3" id="KW-0597">Phosphoprotein</keyword>
<evidence type="ECO:0000313" key="10">
    <source>
        <dbReference type="EMBL" id="KAJ8795279.1"/>
    </source>
</evidence>
<dbReference type="InterPro" id="IPR000195">
    <property type="entry name" value="Rab-GAP-TBC_dom"/>
</dbReference>
<dbReference type="PANTHER" id="PTHR47219:SF18">
    <property type="entry name" value="TBC1 DOMAIN FAMILY MEMBER 1 ISOFORM X1"/>
    <property type="match status" value="1"/>
</dbReference>
<evidence type="ECO:0000256" key="5">
    <source>
        <dbReference type="ARBA" id="ARBA00055418"/>
    </source>
</evidence>
<keyword evidence="2" id="KW-0343">GTPase activation</keyword>
<dbReference type="FunFam" id="1.10.8.270:FF:000001">
    <property type="entry name" value="TBC1 domain family member 1"/>
    <property type="match status" value="1"/>
</dbReference>
<dbReference type="InterPro" id="IPR050302">
    <property type="entry name" value="Rab_GAP_TBC_domain"/>
</dbReference>
<protein>
    <recommendedName>
        <fullName evidence="6">TBC1 domain family member 1</fullName>
    </recommendedName>
</protein>
<comment type="subcellular location">
    <subcellularLocation>
        <location evidence="1">Nucleus</location>
    </subcellularLocation>
</comment>
<evidence type="ECO:0000256" key="8">
    <source>
        <dbReference type="SAM" id="MobiDB-lite"/>
    </source>
</evidence>
<dbReference type="SUPFAM" id="SSF47923">
    <property type="entry name" value="Ypt/Rab-GAP domain of gyp1p"/>
    <property type="match status" value="3"/>
</dbReference>
<dbReference type="Pfam" id="PF11830">
    <property type="entry name" value="DUF3350"/>
    <property type="match status" value="1"/>
</dbReference>
<accession>A0AB34HV62</accession>
<comment type="caution">
    <text evidence="10">The sequence shown here is derived from an EMBL/GenBank/DDBJ whole genome shotgun (WGS) entry which is preliminary data.</text>
</comment>
<evidence type="ECO:0000259" key="9">
    <source>
        <dbReference type="PROSITE" id="PS50086"/>
    </source>
</evidence>
<proteinExistence type="predicted"/>
<dbReference type="AlphaFoldDB" id="A0AB34HV62"/>
<dbReference type="Gene3D" id="1.10.8.270">
    <property type="entry name" value="putative rabgap domain of human tbc1 domain family member 14 like domains"/>
    <property type="match status" value="1"/>
</dbReference>
<feature type="region of interest" description="Disordered" evidence="8">
    <location>
        <begin position="523"/>
        <end position="546"/>
    </location>
</feature>
<feature type="coiled-coil region" evidence="7">
    <location>
        <begin position="425"/>
        <end position="506"/>
    </location>
</feature>
<dbReference type="SMART" id="SM00164">
    <property type="entry name" value="TBC"/>
    <property type="match status" value="1"/>
</dbReference>
<evidence type="ECO:0000256" key="1">
    <source>
        <dbReference type="ARBA" id="ARBA00004123"/>
    </source>
</evidence>
<feature type="compositionally biased region" description="Pro residues" evidence="8">
    <location>
        <begin position="535"/>
        <end position="546"/>
    </location>
</feature>
<comment type="function">
    <text evidence="5">May act as a GTPase-activating protein for Rab family protein(s). May play a role in the cell cycle and differentiation of various tissues. Involved in the trafficking and translocation of GLUT4-containing vesicles and insulin-stimulated glucose uptake into cells.</text>
</comment>
<evidence type="ECO:0000256" key="2">
    <source>
        <dbReference type="ARBA" id="ARBA00022468"/>
    </source>
</evidence>
<keyword evidence="11" id="KW-1185">Reference proteome</keyword>
<sequence length="546" mass="62260">MTIRKCPFSSPDYSELGELPPRSPLEPVCEDGPFGPVREEKERTSRELRELWRKAILQQILLLRMEKENRKLQASENDLLNKRLKLDYEEITPCLKEVTTVWEKMLTTPGRSKIKFDMERMHSAVGQGVPRHHRGEIWKFLAEQYHLKHPFPSKQQPKDTPYKELLKQLTSQQHAILIDLVVATRKARGTLSSELETPFRLQVTLRPVSCCPPGYPVVSASPGTLPGLSHGRTFPTHPYFSAQLGAGQLSLYNILKAYSLLDQEVGYCQGLSFVAGILLLHMGEEEAFNMLKFLMFDMGLRKQYRPDMIILQIQMYQLSRLLHDYHRDLYNHLEEHEIGPSLYAAPWFLTVFASQFPLGFVARVFDMIFLQGSEVIFKVALSLLGSHKPLILQHENLETIVDFIKSTLPNLGLVQMEKTISQVFVMDISKQLQAYEVEYHVLQEELIDSSPLSDNQRMDRLEKTNSSLRKQNLDLLEQLQVANGRIQSLEATIEKLLTSESKLKQATLALELERSALLQTVERLQGQTAELGGPEPGPAPPEPAGR</sequence>
<evidence type="ECO:0000256" key="6">
    <source>
        <dbReference type="ARBA" id="ARBA00072011"/>
    </source>
</evidence>
<name>A0AB34HV62_ESCRO</name>
<gene>
    <name evidence="10" type="ORF">J1605_018294</name>
</gene>
<dbReference type="PROSITE" id="PS50086">
    <property type="entry name" value="TBC_RABGAP"/>
    <property type="match status" value="1"/>
</dbReference>
<reference evidence="10 11" key="1">
    <citation type="submission" date="2022-11" db="EMBL/GenBank/DDBJ databases">
        <title>Whole genome sequence of Eschrichtius robustus ER-17-0199.</title>
        <authorList>
            <person name="Bruniche-Olsen A."/>
            <person name="Black A.N."/>
            <person name="Fields C.J."/>
            <person name="Walden K."/>
            <person name="Dewoody J.A."/>
        </authorList>
    </citation>
    <scope>NUCLEOTIDE SEQUENCE [LARGE SCALE GENOMIC DNA]</scope>
    <source>
        <strain evidence="10">ER-17-0199</strain>
        <tissue evidence="10">Blubber</tissue>
    </source>
</reference>
<evidence type="ECO:0000256" key="7">
    <source>
        <dbReference type="SAM" id="Coils"/>
    </source>
</evidence>
<dbReference type="FunFam" id="1.10.10.2750:FF:000001">
    <property type="entry name" value="TBC1 domain family member 1 isoform X2"/>
    <property type="match status" value="1"/>
</dbReference>
<dbReference type="GO" id="GO:0005096">
    <property type="term" value="F:GTPase activator activity"/>
    <property type="evidence" value="ECO:0007669"/>
    <property type="project" value="UniProtKB-KW"/>
</dbReference>
<dbReference type="InterPro" id="IPR021785">
    <property type="entry name" value="DUF3350"/>
</dbReference>
<dbReference type="GO" id="GO:0005634">
    <property type="term" value="C:nucleus"/>
    <property type="evidence" value="ECO:0007669"/>
    <property type="project" value="UniProtKB-SubCell"/>
</dbReference>
<dbReference type="PANTHER" id="PTHR47219">
    <property type="entry name" value="RAB GTPASE-ACTIVATING PROTEIN 1-LIKE"/>
    <property type="match status" value="1"/>
</dbReference>
<organism evidence="10 11">
    <name type="scientific">Eschrichtius robustus</name>
    <name type="common">California gray whale</name>
    <name type="synonym">Eschrichtius gibbosus</name>
    <dbReference type="NCBI Taxonomy" id="9764"/>
    <lineage>
        <taxon>Eukaryota</taxon>
        <taxon>Metazoa</taxon>
        <taxon>Chordata</taxon>
        <taxon>Craniata</taxon>
        <taxon>Vertebrata</taxon>
        <taxon>Euteleostomi</taxon>
        <taxon>Mammalia</taxon>
        <taxon>Eutheria</taxon>
        <taxon>Laurasiatheria</taxon>
        <taxon>Artiodactyla</taxon>
        <taxon>Whippomorpha</taxon>
        <taxon>Cetacea</taxon>
        <taxon>Mysticeti</taxon>
        <taxon>Eschrichtiidae</taxon>
        <taxon>Eschrichtius</taxon>
    </lineage>
</organism>
<keyword evidence="4" id="KW-0539">Nucleus</keyword>
<dbReference type="FunFam" id="1.10.472.80:FF:000003">
    <property type="entry name" value="Putative TBC1 domain family member 1"/>
    <property type="match status" value="1"/>
</dbReference>
<dbReference type="Gene3D" id="1.10.472.80">
    <property type="entry name" value="Ypt/Rab-GAP domain of gyp1p, domain 3"/>
    <property type="match status" value="1"/>
</dbReference>
<feature type="region of interest" description="Disordered" evidence="8">
    <location>
        <begin position="1"/>
        <end position="41"/>
    </location>
</feature>
<dbReference type="Pfam" id="PF00566">
    <property type="entry name" value="RabGAP-TBC"/>
    <property type="match status" value="1"/>
</dbReference>
<evidence type="ECO:0000256" key="4">
    <source>
        <dbReference type="ARBA" id="ARBA00023242"/>
    </source>
</evidence>
<dbReference type="EMBL" id="JAIQCJ010000577">
    <property type="protein sequence ID" value="KAJ8795279.1"/>
    <property type="molecule type" value="Genomic_DNA"/>
</dbReference>